<dbReference type="PANTHER" id="PTHR45682:SF4">
    <property type="entry name" value="SERINE_THREONINE_TYROSINE-INTERACTING-LIKE PROTEIN 2"/>
    <property type="match status" value="1"/>
</dbReference>
<protein>
    <submittedName>
        <fullName evidence="2">Inactive dual specificity phosphatase 27</fullName>
    </submittedName>
</protein>
<dbReference type="GO" id="GO:0005737">
    <property type="term" value="C:cytoplasm"/>
    <property type="evidence" value="ECO:0007669"/>
    <property type="project" value="TreeGrafter"/>
</dbReference>
<dbReference type="AlphaFoldDB" id="A0A4Z2I6S5"/>
<dbReference type="GO" id="GO:0033549">
    <property type="term" value="F:MAP kinase phosphatase activity"/>
    <property type="evidence" value="ECO:0007669"/>
    <property type="project" value="TreeGrafter"/>
</dbReference>
<gene>
    <name evidence="2" type="primary">DUSP27_0</name>
    <name evidence="2" type="ORF">EYF80_016117</name>
</gene>
<evidence type="ECO:0000313" key="2">
    <source>
        <dbReference type="EMBL" id="TNN73737.1"/>
    </source>
</evidence>
<dbReference type="EMBL" id="SRLO01000122">
    <property type="protein sequence ID" value="TNN73737.1"/>
    <property type="molecule type" value="Genomic_DNA"/>
</dbReference>
<evidence type="ECO:0000256" key="1">
    <source>
        <dbReference type="SAM" id="MobiDB-lite"/>
    </source>
</evidence>
<comment type="caution">
    <text evidence="2">The sequence shown here is derived from an EMBL/GenBank/DDBJ whole genome shotgun (WGS) entry which is preliminary data.</text>
</comment>
<dbReference type="GO" id="GO:0043409">
    <property type="term" value="P:negative regulation of MAPK cascade"/>
    <property type="evidence" value="ECO:0007669"/>
    <property type="project" value="TreeGrafter"/>
</dbReference>
<accession>A0A4Z2I6S5</accession>
<sequence>MASTNESGEHRDQTVPGSEEEEEEENRRRLRGVQSHYLRCPSPSFSTASESRLSMISGSDAASIFMEPIHLSSAIAAKKIIGEELPPRGVRVESVPESMLEKAEQLMVEDLYERVRELTDERSPYNTPCVLELQRAMVGERPAAPLNPVDEVWPGVFIAEK</sequence>
<dbReference type="OrthoDB" id="2017893at2759"/>
<dbReference type="Proteomes" id="UP000314294">
    <property type="component" value="Unassembled WGS sequence"/>
</dbReference>
<name>A0A4Z2I6S5_9TELE</name>
<feature type="region of interest" description="Disordered" evidence="1">
    <location>
        <begin position="1"/>
        <end position="51"/>
    </location>
</feature>
<proteinExistence type="predicted"/>
<organism evidence="2 3">
    <name type="scientific">Liparis tanakae</name>
    <name type="common">Tanaka's snailfish</name>
    <dbReference type="NCBI Taxonomy" id="230148"/>
    <lineage>
        <taxon>Eukaryota</taxon>
        <taxon>Metazoa</taxon>
        <taxon>Chordata</taxon>
        <taxon>Craniata</taxon>
        <taxon>Vertebrata</taxon>
        <taxon>Euteleostomi</taxon>
        <taxon>Actinopterygii</taxon>
        <taxon>Neopterygii</taxon>
        <taxon>Teleostei</taxon>
        <taxon>Neoteleostei</taxon>
        <taxon>Acanthomorphata</taxon>
        <taxon>Eupercaria</taxon>
        <taxon>Perciformes</taxon>
        <taxon>Cottioidei</taxon>
        <taxon>Cottales</taxon>
        <taxon>Liparidae</taxon>
        <taxon>Liparis</taxon>
    </lineage>
</organism>
<dbReference type="InterPro" id="IPR020405">
    <property type="entry name" value="Atypical_DUSP_subfamA"/>
</dbReference>
<evidence type="ECO:0000313" key="3">
    <source>
        <dbReference type="Proteomes" id="UP000314294"/>
    </source>
</evidence>
<keyword evidence="3" id="KW-1185">Reference proteome</keyword>
<dbReference type="PANTHER" id="PTHR45682">
    <property type="entry name" value="AGAP008228-PA"/>
    <property type="match status" value="1"/>
</dbReference>
<reference evidence="2 3" key="1">
    <citation type="submission" date="2019-03" db="EMBL/GenBank/DDBJ databases">
        <title>First draft genome of Liparis tanakae, snailfish: a comprehensive survey of snailfish specific genes.</title>
        <authorList>
            <person name="Kim W."/>
            <person name="Song I."/>
            <person name="Jeong J.-H."/>
            <person name="Kim D."/>
            <person name="Kim S."/>
            <person name="Ryu S."/>
            <person name="Song J.Y."/>
            <person name="Lee S.K."/>
        </authorList>
    </citation>
    <scope>NUCLEOTIDE SEQUENCE [LARGE SCALE GENOMIC DNA]</scope>
    <source>
        <tissue evidence="2">Muscle</tissue>
    </source>
</reference>
<dbReference type="GO" id="GO:0008138">
    <property type="term" value="F:protein tyrosine/serine/threonine phosphatase activity"/>
    <property type="evidence" value="ECO:0007669"/>
    <property type="project" value="InterPro"/>
</dbReference>